<organism evidence="2">
    <name type="scientific">Anopheles sinensis</name>
    <name type="common">Mosquito</name>
    <dbReference type="NCBI Taxonomy" id="74873"/>
    <lineage>
        <taxon>Eukaryota</taxon>
        <taxon>Metazoa</taxon>
        <taxon>Ecdysozoa</taxon>
        <taxon>Arthropoda</taxon>
        <taxon>Hexapoda</taxon>
        <taxon>Insecta</taxon>
        <taxon>Pterygota</taxon>
        <taxon>Neoptera</taxon>
        <taxon>Endopterygota</taxon>
        <taxon>Diptera</taxon>
        <taxon>Nematocera</taxon>
        <taxon>Culicoidea</taxon>
        <taxon>Culicidae</taxon>
        <taxon>Anophelinae</taxon>
        <taxon>Anopheles</taxon>
    </lineage>
</organism>
<evidence type="ECO:0000313" key="3">
    <source>
        <dbReference type="EnsemblMetazoa" id="ASIC006542-PA"/>
    </source>
</evidence>
<dbReference type="EMBL" id="KE524975">
    <property type="protein sequence ID" value="KFB39202.1"/>
    <property type="molecule type" value="Genomic_DNA"/>
</dbReference>
<protein>
    <submittedName>
        <fullName evidence="2">AGAP001011-PA-like protein</fullName>
    </submittedName>
</protein>
<dbReference type="InterPro" id="IPR002110">
    <property type="entry name" value="Ankyrin_rpt"/>
</dbReference>
<dbReference type="InterPro" id="IPR036770">
    <property type="entry name" value="Ankyrin_rpt-contain_sf"/>
</dbReference>
<dbReference type="EMBL" id="ATLV01014599">
    <property type="status" value="NOT_ANNOTATED_CDS"/>
    <property type="molecule type" value="Genomic_DNA"/>
</dbReference>
<dbReference type="SUPFAM" id="SSF48403">
    <property type="entry name" value="Ankyrin repeat"/>
    <property type="match status" value="1"/>
</dbReference>
<keyword evidence="1" id="KW-0175">Coiled coil</keyword>
<feature type="coiled-coil region" evidence="1">
    <location>
        <begin position="140"/>
        <end position="198"/>
    </location>
</feature>
<dbReference type="VEuPathDB" id="VectorBase:ASIS019696"/>
<dbReference type="Proteomes" id="UP000030765">
    <property type="component" value="Unassembled WGS sequence"/>
</dbReference>
<dbReference type="EnsemblMetazoa" id="ASIC006542-RA">
    <property type="protein sequence ID" value="ASIC006542-PA"/>
    <property type="gene ID" value="ASIC006542"/>
</dbReference>
<sequence>MEKVYEQEQLELEKVTTSIPDKISFLNLQKVFAQMLKDIAIYADFLKLFIERFGAFNEVLRIEAKYLLKDDVEKDKIKEQRHPIIYNDPKTIRDLDGPLHCAVRQLNEHFIKWLLKNRKTEVNLRNENRETALAILCKMFDWYKQRKPKLEKEIQRKKEEMQSAIRKIDDERKLKKTLVKLNNKIEGLIKEMSVLEKDTPTYLPKTISQVKFLLQNGADFNIYVNDCGND</sequence>
<dbReference type="Pfam" id="PF00023">
    <property type="entry name" value="Ank"/>
    <property type="match status" value="1"/>
</dbReference>
<proteinExistence type="predicted"/>
<gene>
    <name evidence="2" type="ORF">ZHAS_00006542</name>
</gene>
<accession>A0A084VMK8</accession>
<dbReference type="STRING" id="74873.A0A084VMK8"/>
<name>A0A084VMK8_ANOSI</name>
<dbReference type="AlphaFoldDB" id="A0A084VMK8"/>
<evidence type="ECO:0000256" key="1">
    <source>
        <dbReference type="SAM" id="Coils"/>
    </source>
</evidence>
<dbReference type="Gene3D" id="1.25.40.20">
    <property type="entry name" value="Ankyrin repeat-containing domain"/>
    <property type="match status" value="1"/>
</dbReference>
<reference evidence="3" key="2">
    <citation type="submission" date="2020-05" db="UniProtKB">
        <authorList>
            <consortium name="EnsemblMetazoa"/>
        </authorList>
    </citation>
    <scope>IDENTIFICATION</scope>
</reference>
<keyword evidence="4" id="KW-1185">Reference proteome</keyword>
<dbReference type="VEuPathDB" id="VectorBase:ASIC006542"/>
<reference evidence="2 4" key="1">
    <citation type="journal article" date="2014" name="BMC Genomics">
        <title>Genome sequence of Anopheles sinensis provides insight into genetics basis of mosquito competence for malaria parasites.</title>
        <authorList>
            <person name="Zhou D."/>
            <person name="Zhang D."/>
            <person name="Ding G."/>
            <person name="Shi L."/>
            <person name="Hou Q."/>
            <person name="Ye Y."/>
            <person name="Xu Y."/>
            <person name="Zhou H."/>
            <person name="Xiong C."/>
            <person name="Li S."/>
            <person name="Yu J."/>
            <person name="Hong S."/>
            <person name="Yu X."/>
            <person name="Zou P."/>
            <person name="Chen C."/>
            <person name="Chang X."/>
            <person name="Wang W."/>
            <person name="Lv Y."/>
            <person name="Sun Y."/>
            <person name="Ma L."/>
            <person name="Shen B."/>
            <person name="Zhu C."/>
        </authorList>
    </citation>
    <scope>NUCLEOTIDE SEQUENCE [LARGE SCALE GENOMIC DNA]</scope>
</reference>
<evidence type="ECO:0000313" key="4">
    <source>
        <dbReference type="Proteomes" id="UP000030765"/>
    </source>
</evidence>
<evidence type="ECO:0000313" key="2">
    <source>
        <dbReference type="EMBL" id="KFB39202.1"/>
    </source>
</evidence>